<evidence type="ECO:0000313" key="8">
    <source>
        <dbReference type="EMBL" id="MDT0308503.1"/>
    </source>
</evidence>
<dbReference type="EMBL" id="JAVREN010000023">
    <property type="protein sequence ID" value="MDT0308503.1"/>
    <property type="molecule type" value="Genomic_DNA"/>
</dbReference>
<feature type="transmembrane region" description="Helical" evidence="6">
    <location>
        <begin position="188"/>
        <end position="210"/>
    </location>
</feature>
<evidence type="ECO:0000256" key="2">
    <source>
        <dbReference type="ARBA" id="ARBA00023015"/>
    </source>
</evidence>
<organism evidence="8 9">
    <name type="scientific">Streptomyces boetiae</name>
    <dbReference type="NCBI Taxonomy" id="3075541"/>
    <lineage>
        <taxon>Bacteria</taxon>
        <taxon>Bacillati</taxon>
        <taxon>Actinomycetota</taxon>
        <taxon>Actinomycetes</taxon>
        <taxon>Kitasatosporales</taxon>
        <taxon>Streptomycetaceae</taxon>
        <taxon>Streptomyces</taxon>
    </lineage>
</organism>
<keyword evidence="9" id="KW-1185">Reference proteome</keyword>
<accession>A0ABU2LB52</accession>
<keyword evidence="5" id="KW-0804">Transcription</keyword>
<keyword evidence="6" id="KW-0812">Transmembrane</keyword>
<keyword evidence="2" id="KW-0805">Transcription regulation</keyword>
<dbReference type="Proteomes" id="UP001183388">
    <property type="component" value="Unassembled WGS sequence"/>
</dbReference>
<dbReference type="InterPro" id="IPR036388">
    <property type="entry name" value="WH-like_DNA-bd_sf"/>
</dbReference>
<keyword evidence="3" id="KW-0731">Sigma factor</keyword>
<dbReference type="InterPro" id="IPR039425">
    <property type="entry name" value="RNA_pol_sigma-70-like"/>
</dbReference>
<sequence length="212" mass="22885">MTDAVGAFDDLYVRHAAPLTRQAFLLCGHRRLAERSVRHAFGLAWQRWPEVAGDRDPAGWVRAAVHEYALSPWHGLVPGRRGGDPRAVPPEDRVLLEALLSLPRCYRRSLVLHDGVGLGLPETAAETESSTRAAASRVERARAALAARLPRLAGEPLPEVLAEFAAGQPFHPPPAPVVRRWGRRTAHLWTLAAAALTVTAAAALTAAVLAHS</sequence>
<comment type="caution">
    <text evidence="8">The sequence shown here is derived from an EMBL/GenBank/DDBJ whole genome shotgun (WGS) entry which is preliminary data.</text>
</comment>
<dbReference type="RefSeq" id="WP_311631454.1">
    <property type="nucleotide sequence ID" value="NZ_JAVREN010000023.1"/>
</dbReference>
<dbReference type="Pfam" id="PF08281">
    <property type="entry name" value="Sigma70_r4_2"/>
    <property type="match status" value="1"/>
</dbReference>
<protein>
    <submittedName>
        <fullName evidence="8">Sigma factor-like helix-turn-helix DNA-binding protein</fullName>
    </submittedName>
</protein>
<evidence type="ECO:0000256" key="3">
    <source>
        <dbReference type="ARBA" id="ARBA00023082"/>
    </source>
</evidence>
<evidence type="ECO:0000256" key="5">
    <source>
        <dbReference type="ARBA" id="ARBA00023163"/>
    </source>
</evidence>
<dbReference type="PANTHER" id="PTHR43133">
    <property type="entry name" value="RNA POLYMERASE ECF-TYPE SIGMA FACTO"/>
    <property type="match status" value="1"/>
</dbReference>
<evidence type="ECO:0000256" key="1">
    <source>
        <dbReference type="ARBA" id="ARBA00010641"/>
    </source>
</evidence>
<name>A0ABU2LB52_9ACTN</name>
<keyword evidence="6" id="KW-1133">Transmembrane helix</keyword>
<evidence type="ECO:0000256" key="4">
    <source>
        <dbReference type="ARBA" id="ARBA00023125"/>
    </source>
</evidence>
<evidence type="ECO:0000313" key="9">
    <source>
        <dbReference type="Proteomes" id="UP001183388"/>
    </source>
</evidence>
<comment type="similarity">
    <text evidence="1">Belongs to the sigma-70 factor family. ECF subfamily.</text>
</comment>
<gene>
    <name evidence="8" type="ORF">RM780_16280</name>
</gene>
<proteinExistence type="inferred from homology"/>
<evidence type="ECO:0000259" key="7">
    <source>
        <dbReference type="Pfam" id="PF08281"/>
    </source>
</evidence>
<evidence type="ECO:0000256" key="6">
    <source>
        <dbReference type="SAM" id="Phobius"/>
    </source>
</evidence>
<dbReference type="SUPFAM" id="SSF88946">
    <property type="entry name" value="Sigma2 domain of RNA polymerase sigma factors"/>
    <property type="match status" value="1"/>
</dbReference>
<dbReference type="PANTHER" id="PTHR43133:SF8">
    <property type="entry name" value="RNA POLYMERASE SIGMA FACTOR HI_1459-RELATED"/>
    <property type="match status" value="1"/>
</dbReference>
<dbReference type="Gene3D" id="1.10.1740.10">
    <property type="match status" value="1"/>
</dbReference>
<dbReference type="SUPFAM" id="SSF88659">
    <property type="entry name" value="Sigma3 and sigma4 domains of RNA polymerase sigma factors"/>
    <property type="match status" value="1"/>
</dbReference>
<keyword evidence="6" id="KW-0472">Membrane</keyword>
<dbReference type="InterPro" id="IPR013324">
    <property type="entry name" value="RNA_pol_sigma_r3/r4-like"/>
</dbReference>
<dbReference type="InterPro" id="IPR013325">
    <property type="entry name" value="RNA_pol_sigma_r2"/>
</dbReference>
<dbReference type="Gene3D" id="1.10.10.10">
    <property type="entry name" value="Winged helix-like DNA-binding domain superfamily/Winged helix DNA-binding domain"/>
    <property type="match status" value="1"/>
</dbReference>
<reference evidence="9" key="1">
    <citation type="submission" date="2023-07" db="EMBL/GenBank/DDBJ databases">
        <title>30 novel species of actinomycetes from the DSMZ collection.</title>
        <authorList>
            <person name="Nouioui I."/>
        </authorList>
    </citation>
    <scope>NUCLEOTIDE SEQUENCE [LARGE SCALE GENOMIC DNA]</scope>
    <source>
        <strain evidence="9">DSM 44917</strain>
    </source>
</reference>
<keyword evidence="4" id="KW-0238">DNA-binding</keyword>
<feature type="domain" description="RNA polymerase sigma factor 70 region 4 type 2" evidence="7">
    <location>
        <begin position="94"/>
        <end position="145"/>
    </location>
</feature>
<dbReference type="InterPro" id="IPR013249">
    <property type="entry name" value="RNA_pol_sigma70_r4_t2"/>
</dbReference>